<feature type="domain" description="Disease resistance R13L4/SHOC-2-like LRR" evidence="15">
    <location>
        <begin position="187"/>
        <end position="354"/>
    </location>
</feature>
<evidence type="ECO:0000256" key="7">
    <source>
        <dbReference type="ARBA" id="ARBA00022737"/>
    </source>
</evidence>
<evidence type="ECO:0000256" key="11">
    <source>
        <dbReference type="ARBA" id="ARBA00023136"/>
    </source>
</evidence>
<comment type="subcellular location">
    <subcellularLocation>
        <location evidence="1">Membrane</location>
        <topology evidence="1">Single-pass membrane protein</topology>
    </subcellularLocation>
</comment>
<comment type="catalytic activity">
    <reaction evidence="13">
        <text>L-threonyl-[protein] + ATP = O-phospho-L-threonyl-[protein] + ADP + H(+)</text>
        <dbReference type="Rhea" id="RHEA:46608"/>
        <dbReference type="Rhea" id="RHEA-COMP:11060"/>
        <dbReference type="Rhea" id="RHEA-COMP:11605"/>
        <dbReference type="ChEBI" id="CHEBI:15378"/>
        <dbReference type="ChEBI" id="CHEBI:30013"/>
        <dbReference type="ChEBI" id="CHEBI:30616"/>
        <dbReference type="ChEBI" id="CHEBI:61977"/>
        <dbReference type="ChEBI" id="CHEBI:456216"/>
        <dbReference type="EC" id="2.7.11.1"/>
    </reaction>
</comment>
<evidence type="ECO:0000256" key="13">
    <source>
        <dbReference type="ARBA" id="ARBA00047899"/>
    </source>
</evidence>
<keyword evidence="12" id="KW-0325">Glycoprotein</keyword>
<reference evidence="16" key="1">
    <citation type="submission" date="2018-06" db="EMBL/GenBank/DDBJ databases">
        <authorList>
            <person name="Zhirakovskaya E."/>
        </authorList>
    </citation>
    <scope>NUCLEOTIDE SEQUENCE</scope>
</reference>
<keyword evidence="6" id="KW-0732">Signal</keyword>
<dbReference type="InterPro" id="IPR051716">
    <property type="entry name" value="Plant_RL_S/T_kinase"/>
</dbReference>
<gene>
    <name evidence="16" type="ORF">MNBD_GAMMA12-1289</name>
</gene>
<keyword evidence="4" id="KW-0433">Leucine-rich repeat</keyword>
<comment type="catalytic activity">
    <reaction evidence="14">
        <text>L-seryl-[protein] + ATP = O-phospho-L-seryl-[protein] + ADP + H(+)</text>
        <dbReference type="Rhea" id="RHEA:17989"/>
        <dbReference type="Rhea" id="RHEA-COMP:9863"/>
        <dbReference type="Rhea" id="RHEA-COMP:11604"/>
        <dbReference type="ChEBI" id="CHEBI:15378"/>
        <dbReference type="ChEBI" id="CHEBI:29999"/>
        <dbReference type="ChEBI" id="CHEBI:30616"/>
        <dbReference type="ChEBI" id="CHEBI:83421"/>
        <dbReference type="ChEBI" id="CHEBI:456216"/>
        <dbReference type="EC" id="2.7.11.1"/>
    </reaction>
</comment>
<evidence type="ECO:0000256" key="9">
    <source>
        <dbReference type="ARBA" id="ARBA00022777"/>
    </source>
</evidence>
<dbReference type="Pfam" id="PF00560">
    <property type="entry name" value="LRR_1"/>
    <property type="match status" value="5"/>
</dbReference>
<dbReference type="PANTHER" id="PTHR48053">
    <property type="entry name" value="LEUCINE RICH REPEAT FAMILY PROTEIN, EXPRESSED"/>
    <property type="match status" value="1"/>
</dbReference>
<dbReference type="Pfam" id="PF23598">
    <property type="entry name" value="LRR_14"/>
    <property type="match status" value="1"/>
</dbReference>
<dbReference type="EMBL" id="UOFL01000010">
    <property type="protein sequence ID" value="VAW71146.1"/>
    <property type="molecule type" value="Genomic_DNA"/>
</dbReference>
<dbReference type="EC" id="2.7.11.1" evidence="2"/>
<dbReference type="InterPro" id="IPR055414">
    <property type="entry name" value="LRR_R13L4/SHOC2-like"/>
</dbReference>
<dbReference type="GO" id="GO:0004674">
    <property type="term" value="F:protein serine/threonine kinase activity"/>
    <property type="evidence" value="ECO:0007669"/>
    <property type="project" value="UniProtKB-KW"/>
</dbReference>
<evidence type="ECO:0000256" key="4">
    <source>
        <dbReference type="ARBA" id="ARBA00022614"/>
    </source>
</evidence>
<evidence type="ECO:0000256" key="14">
    <source>
        <dbReference type="ARBA" id="ARBA00048679"/>
    </source>
</evidence>
<dbReference type="AlphaFoldDB" id="A0A3B0YRQ1"/>
<dbReference type="PANTHER" id="PTHR48053:SF164">
    <property type="entry name" value="LEUCINE-RICH REPEAT-CONTAINING N-TERMINAL PLANT-TYPE DOMAIN-CONTAINING PROTEIN"/>
    <property type="match status" value="1"/>
</dbReference>
<evidence type="ECO:0000256" key="1">
    <source>
        <dbReference type="ARBA" id="ARBA00004167"/>
    </source>
</evidence>
<proteinExistence type="predicted"/>
<evidence type="ECO:0000256" key="2">
    <source>
        <dbReference type="ARBA" id="ARBA00012513"/>
    </source>
</evidence>
<keyword evidence="8" id="KW-0547">Nucleotide-binding</keyword>
<evidence type="ECO:0000256" key="3">
    <source>
        <dbReference type="ARBA" id="ARBA00022527"/>
    </source>
</evidence>
<name>A0A3B0YRQ1_9ZZZZ</name>
<keyword evidence="5" id="KW-0808">Transferase</keyword>
<dbReference type="InterPro" id="IPR001611">
    <property type="entry name" value="Leu-rich_rpt"/>
</dbReference>
<keyword evidence="7" id="KW-0677">Repeat</keyword>
<keyword evidence="10" id="KW-0067">ATP-binding</keyword>
<evidence type="ECO:0000256" key="6">
    <source>
        <dbReference type="ARBA" id="ARBA00022729"/>
    </source>
</evidence>
<organism evidence="16">
    <name type="scientific">hydrothermal vent metagenome</name>
    <dbReference type="NCBI Taxonomy" id="652676"/>
    <lineage>
        <taxon>unclassified sequences</taxon>
        <taxon>metagenomes</taxon>
        <taxon>ecological metagenomes</taxon>
    </lineage>
</organism>
<evidence type="ECO:0000313" key="16">
    <source>
        <dbReference type="EMBL" id="VAW71146.1"/>
    </source>
</evidence>
<dbReference type="SUPFAM" id="SSF52058">
    <property type="entry name" value="L domain-like"/>
    <property type="match status" value="1"/>
</dbReference>
<sequence>MLKITMLAIILGCFIPVVNANQNKQLESKSDIKTKIVDKNRIVAITKEDFLTLKRILKATGKKGWLKGKDKIQTNGVRCDSFTYMIKCDEAGHIISLELSSLHGSGSFPKEVLQLLHLKSLSIGDASFFSGPIPIDINRLKRLEYLSLRGTSIGKLPSALFTMTQLKSLKVHNYSRLPGIKILPKQQPLSTIPGNIDRLVNLQTLEIWGDNFTGVIPDSIGQLAKLKKLSIRGTNIKGVLPSKIGALIQLQELVVENNPLIKGKIPRSFSKLTKLQMFSLRYNGISGSITEIFSAMKELEVLYLNHNQFMGEFPDSIRELKRRLYSLNLSNNKLRGVIPRWIRTLNKLEFLTISNNQFTGSIPDTLYKLTQLKILDMGYNKLSGSIPSTIGQMRKLETLSFSHNHLAGQIPISVKSLGALMTLNVSHNEITGPIPVELFQLGELTTINLSHNRLTGKFPVIVGGNEYYKRRGAVYGTWLTLNVSHNQLTGVLPRSIFKIKFFWNADFSNNRFKGKIPVTPKGMEVGKLNFENQK</sequence>
<dbReference type="SMART" id="SM00369">
    <property type="entry name" value="LRR_TYP"/>
    <property type="match status" value="6"/>
</dbReference>
<dbReference type="InterPro" id="IPR032675">
    <property type="entry name" value="LRR_dom_sf"/>
</dbReference>
<keyword evidence="11" id="KW-0472">Membrane</keyword>
<evidence type="ECO:0000256" key="8">
    <source>
        <dbReference type="ARBA" id="ARBA00022741"/>
    </source>
</evidence>
<evidence type="ECO:0000256" key="10">
    <source>
        <dbReference type="ARBA" id="ARBA00022840"/>
    </source>
</evidence>
<accession>A0A3B0YRQ1</accession>
<protein>
    <recommendedName>
        <fullName evidence="2">non-specific serine/threonine protein kinase</fullName>
        <ecNumber evidence="2">2.7.11.1</ecNumber>
    </recommendedName>
</protein>
<dbReference type="Gene3D" id="3.80.10.10">
    <property type="entry name" value="Ribonuclease Inhibitor"/>
    <property type="match status" value="3"/>
</dbReference>
<dbReference type="FunFam" id="3.80.10.10:FF:000095">
    <property type="entry name" value="LRR receptor-like serine/threonine-protein kinase GSO1"/>
    <property type="match status" value="1"/>
</dbReference>
<keyword evidence="9" id="KW-0418">Kinase</keyword>
<dbReference type="InterPro" id="IPR003591">
    <property type="entry name" value="Leu-rich_rpt_typical-subtyp"/>
</dbReference>
<evidence type="ECO:0000256" key="5">
    <source>
        <dbReference type="ARBA" id="ARBA00022679"/>
    </source>
</evidence>
<evidence type="ECO:0000259" key="15">
    <source>
        <dbReference type="Pfam" id="PF23598"/>
    </source>
</evidence>
<dbReference type="GO" id="GO:0016020">
    <property type="term" value="C:membrane"/>
    <property type="evidence" value="ECO:0007669"/>
    <property type="project" value="UniProtKB-SubCell"/>
</dbReference>
<keyword evidence="3" id="KW-0723">Serine/threonine-protein kinase</keyword>
<evidence type="ECO:0000256" key="12">
    <source>
        <dbReference type="ARBA" id="ARBA00023180"/>
    </source>
</evidence>
<dbReference type="GO" id="GO:0005524">
    <property type="term" value="F:ATP binding"/>
    <property type="evidence" value="ECO:0007669"/>
    <property type="project" value="UniProtKB-KW"/>
</dbReference>